<name>A0A834XEJ5_9FABA</name>
<gene>
    <name evidence="2" type="ORF">G2W53_004854</name>
</gene>
<dbReference type="Proteomes" id="UP000634136">
    <property type="component" value="Unassembled WGS sequence"/>
</dbReference>
<evidence type="ECO:0000313" key="2">
    <source>
        <dbReference type="EMBL" id="KAF7842556.1"/>
    </source>
</evidence>
<keyword evidence="3" id="KW-1185">Reference proteome</keyword>
<feature type="region of interest" description="Disordered" evidence="1">
    <location>
        <begin position="1"/>
        <end position="24"/>
    </location>
</feature>
<proteinExistence type="predicted"/>
<reference evidence="2" key="1">
    <citation type="submission" date="2020-09" db="EMBL/GenBank/DDBJ databases">
        <title>Genome-Enabled Discovery of Anthraquinone Biosynthesis in Senna tora.</title>
        <authorList>
            <person name="Kang S.-H."/>
            <person name="Pandey R.P."/>
            <person name="Lee C.-M."/>
            <person name="Sim J.-S."/>
            <person name="Jeong J.-T."/>
            <person name="Choi B.-S."/>
            <person name="Jung M."/>
            <person name="Ginzburg D."/>
            <person name="Zhao K."/>
            <person name="Won S.Y."/>
            <person name="Oh T.-J."/>
            <person name="Yu Y."/>
            <person name="Kim N.-H."/>
            <person name="Lee O.R."/>
            <person name="Lee T.-H."/>
            <person name="Bashyal P."/>
            <person name="Kim T.-S."/>
            <person name="Lee W.-H."/>
            <person name="Kawkins C."/>
            <person name="Kim C.-K."/>
            <person name="Kim J.S."/>
            <person name="Ahn B.O."/>
            <person name="Rhee S.Y."/>
            <person name="Sohng J.K."/>
        </authorList>
    </citation>
    <scope>NUCLEOTIDE SEQUENCE</scope>
    <source>
        <tissue evidence="2">Leaf</tissue>
    </source>
</reference>
<organism evidence="2 3">
    <name type="scientific">Senna tora</name>
    <dbReference type="NCBI Taxonomy" id="362788"/>
    <lineage>
        <taxon>Eukaryota</taxon>
        <taxon>Viridiplantae</taxon>
        <taxon>Streptophyta</taxon>
        <taxon>Embryophyta</taxon>
        <taxon>Tracheophyta</taxon>
        <taxon>Spermatophyta</taxon>
        <taxon>Magnoliopsida</taxon>
        <taxon>eudicotyledons</taxon>
        <taxon>Gunneridae</taxon>
        <taxon>Pentapetalae</taxon>
        <taxon>rosids</taxon>
        <taxon>fabids</taxon>
        <taxon>Fabales</taxon>
        <taxon>Fabaceae</taxon>
        <taxon>Caesalpinioideae</taxon>
        <taxon>Cassia clade</taxon>
        <taxon>Senna</taxon>
    </lineage>
</organism>
<sequence length="91" mass="10559">MHTKRQPAKVLSPGQAESAEKQNATQCETAQFRKLLRTKLTDQQCWSYGNRLKTEVLEGNHALVHEDEESLYNTTTNHLPDTDFREDFFSF</sequence>
<protein>
    <submittedName>
        <fullName evidence="2">Uncharacterized protein</fullName>
    </submittedName>
</protein>
<dbReference type="AlphaFoldDB" id="A0A834XEJ5"/>
<evidence type="ECO:0000313" key="3">
    <source>
        <dbReference type="Proteomes" id="UP000634136"/>
    </source>
</evidence>
<evidence type="ECO:0000256" key="1">
    <source>
        <dbReference type="SAM" id="MobiDB-lite"/>
    </source>
</evidence>
<dbReference type="EMBL" id="JAAIUW010000002">
    <property type="protein sequence ID" value="KAF7842556.1"/>
    <property type="molecule type" value="Genomic_DNA"/>
</dbReference>
<comment type="caution">
    <text evidence="2">The sequence shown here is derived from an EMBL/GenBank/DDBJ whole genome shotgun (WGS) entry which is preliminary data.</text>
</comment>
<accession>A0A834XEJ5</accession>